<feature type="transmembrane region" description="Helical" evidence="9">
    <location>
        <begin position="231"/>
        <end position="251"/>
    </location>
</feature>
<sequence>MTSPEFLPLFIIFVIAWMVPLLLSWLEIGKLPAVIAEIIMGVIVGPYVLGLVESSVYLDFLAEMGFLFLIFLAGLEIDVHKIISSFPRGRIKFVDLISNSFLLAVFIYFGSLALSFPFAWLVSHFIDINVIFFTFLMPTVALSIIVPILKADGELTRKYGQVLLMEGAIATIMSIILISVYAGYLRNGLKVELLLFTLIFLAFAITYIVGKRMVRVRTFQKLLYRLEHAASQIRVRGTVALLLFFVIIAILIDTEPVMGAFFSGTLLSLFVTKQRSALLFKLDGMSYGFFIPIFFIMVGVNLDLSALTHFGESIPFILTLTVGFFLTQIIPAVVMARIFGLKKALAGGTLLTARLGLTIAAAQIGLSLNIISTAENAGIVTSSIVASLLSPLIYKALSGDGELVRHIYILGGSRASLYLSERFKMHGSSFMTLIEEKHVTPEFEEKSIPFRLVERLDTSALDKLDLHTSDQVIVITGSVSLNQKLTKYITNNLNHEKVITQKARTLKDEINPKAALKFVDQDEVVAHHLEDMILRPNTVNSLSESFGVYRIEEIIVTRKDVHRKQVKDVAFPASGSLVIQRRDGEIFIPHGDTRLLTGDIITVIGNAAALAEFRRLLENE</sequence>
<feature type="transmembrane region" description="Helical" evidence="9">
    <location>
        <begin position="161"/>
        <end position="181"/>
    </location>
</feature>
<keyword evidence="3" id="KW-0050">Antiport</keyword>
<dbReference type="SUPFAM" id="SSF116726">
    <property type="entry name" value="TrkA C-terminal domain-like"/>
    <property type="match status" value="1"/>
</dbReference>
<keyword evidence="7" id="KW-0406">Ion transport</keyword>
<keyword evidence="6 9" id="KW-1133">Transmembrane helix</keyword>
<dbReference type="Gene3D" id="1.20.1530.20">
    <property type="match status" value="1"/>
</dbReference>
<dbReference type="Pfam" id="PF00999">
    <property type="entry name" value="Na_H_Exchanger"/>
    <property type="match status" value="1"/>
</dbReference>
<evidence type="ECO:0000313" key="12">
    <source>
        <dbReference type="Proteomes" id="UP001172082"/>
    </source>
</evidence>
<reference evidence="11" key="1">
    <citation type="submission" date="2023-06" db="EMBL/GenBank/DDBJ databases">
        <title>Genomic of Parafulvivirga corallium.</title>
        <authorList>
            <person name="Wang G."/>
        </authorList>
    </citation>
    <scope>NUCLEOTIDE SEQUENCE</scope>
    <source>
        <strain evidence="11">BMA10</strain>
    </source>
</reference>
<keyword evidence="8 9" id="KW-0472">Membrane</keyword>
<organism evidence="11 12">
    <name type="scientific">Splendidivirga corallicola</name>
    <dbReference type="NCBI Taxonomy" id="3051826"/>
    <lineage>
        <taxon>Bacteria</taxon>
        <taxon>Pseudomonadati</taxon>
        <taxon>Bacteroidota</taxon>
        <taxon>Cytophagia</taxon>
        <taxon>Cytophagales</taxon>
        <taxon>Splendidivirgaceae</taxon>
        <taxon>Splendidivirga</taxon>
    </lineage>
</organism>
<keyword evidence="2" id="KW-0813">Transport</keyword>
<feature type="transmembrane region" description="Helical" evidence="9">
    <location>
        <begin position="314"/>
        <end position="339"/>
    </location>
</feature>
<evidence type="ECO:0000256" key="3">
    <source>
        <dbReference type="ARBA" id="ARBA00022449"/>
    </source>
</evidence>
<keyword evidence="12" id="KW-1185">Reference proteome</keyword>
<dbReference type="EMBL" id="JAUJEA010000004">
    <property type="protein sequence ID" value="MDN5202534.1"/>
    <property type="molecule type" value="Genomic_DNA"/>
</dbReference>
<dbReference type="Gene3D" id="3.30.70.1450">
    <property type="entry name" value="Regulator of K+ conductance, C-terminal domain"/>
    <property type="match status" value="1"/>
</dbReference>
<keyword evidence="5 9" id="KW-0812">Transmembrane</keyword>
<protein>
    <submittedName>
        <fullName evidence="11">Cation:proton antiporter</fullName>
    </submittedName>
</protein>
<dbReference type="PANTHER" id="PTHR43562">
    <property type="entry name" value="NAPA-TYPE SODIUM/HYDROGEN ANTIPORTER"/>
    <property type="match status" value="1"/>
</dbReference>
<dbReference type="Proteomes" id="UP001172082">
    <property type="component" value="Unassembled WGS sequence"/>
</dbReference>
<feature type="transmembrane region" description="Helical" evidence="9">
    <location>
        <begin position="193"/>
        <end position="210"/>
    </location>
</feature>
<dbReference type="InterPro" id="IPR006037">
    <property type="entry name" value="RCK_C"/>
</dbReference>
<gene>
    <name evidence="11" type="ORF">QQ008_14195</name>
</gene>
<name>A0ABT8KP79_9BACT</name>
<evidence type="ECO:0000256" key="5">
    <source>
        <dbReference type="ARBA" id="ARBA00022692"/>
    </source>
</evidence>
<dbReference type="PROSITE" id="PS51202">
    <property type="entry name" value="RCK_C"/>
    <property type="match status" value="1"/>
</dbReference>
<comment type="subcellular location">
    <subcellularLocation>
        <location evidence="1">Membrane</location>
        <topology evidence="1">Multi-pass membrane protein</topology>
    </subcellularLocation>
</comment>
<evidence type="ECO:0000313" key="11">
    <source>
        <dbReference type="EMBL" id="MDN5202534.1"/>
    </source>
</evidence>
<dbReference type="InterPro" id="IPR038770">
    <property type="entry name" value="Na+/solute_symporter_sf"/>
</dbReference>
<feature type="domain" description="RCK C-terminal" evidence="10">
    <location>
        <begin position="539"/>
        <end position="619"/>
    </location>
</feature>
<evidence type="ECO:0000256" key="1">
    <source>
        <dbReference type="ARBA" id="ARBA00004141"/>
    </source>
</evidence>
<comment type="caution">
    <text evidence="11">The sequence shown here is derived from an EMBL/GenBank/DDBJ whole genome shotgun (WGS) entry which is preliminary data.</text>
</comment>
<dbReference type="InterPro" id="IPR036721">
    <property type="entry name" value="RCK_C_sf"/>
</dbReference>
<dbReference type="InterPro" id="IPR006153">
    <property type="entry name" value="Cation/H_exchanger_TM"/>
</dbReference>
<keyword evidence="4" id="KW-0630">Potassium</keyword>
<evidence type="ECO:0000256" key="8">
    <source>
        <dbReference type="ARBA" id="ARBA00023136"/>
    </source>
</evidence>
<evidence type="ECO:0000259" key="10">
    <source>
        <dbReference type="PROSITE" id="PS51202"/>
    </source>
</evidence>
<feature type="transmembrane region" description="Helical" evidence="9">
    <location>
        <begin position="56"/>
        <end position="75"/>
    </location>
</feature>
<evidence type="ECO:0000256" key="7">
    <source>
        <dbReference type="ARBA" id="ARBA00023065"/>
    </source>
</evidence>
<feature type="transmembrane region" description="Helical" evidence="9">
    <location>
        <begin position="284"/>
        <end position="302"/>
    </location>
</feature>
<feature type="transmembrane region" description="Helical" evidence="9">
    <location>
        <begin position="6"/>
        <end position="26"/>
    </location>
</feature>
<keyword evidence="4" id="KW-0633">Potassium transport</keyword>
<evidence type="ECO:0000256" key="2">
    <source>
        <dbReference type="ARBA" id="ARBA00022448"/>
    </source>
</evidence>
<evidence type="ECO:0000256" key="6">
    <source>
        <dbReference type="ARBA" id="ARBA00022989"/>
    </source>
</evidence>
<proteinExistence type="predicted"/>
<dbReference type="Pfam" id="PF02080">
    <property type="entry name" value="TrkA_C"/>
    <property type="match status" value="1"/>
</dbReference>
<dbReference type="RefSeq" id="WP_346752558.1">
    <property type="nucleotide sequence ID" value="NZ_JAUJEA010000004.1"/>
</dbReference>
<feature type="transmembrane region" description="Helical" evidence="9">
    <location>
        <begin position="96"/>
        <end position="122"/>
    </location>
</feature>
<evidence type="ECO:0000256" key="4">
    <source>
        <dbReference type="ARBA" id="ARBA00022538"/>
    </source>
</evidence>
<evidence type="ECO:0000256" key="9">
    <source>
        <dbReference type="SAM" id="Phobius"/>
    </source>
</evidence>
<feature type="transmembrane region" description="Helical" evidence="9">
    <location>
        <begin position="33"/>
        <end position="50"/>
    </location>
</feature>
<feature type="transmembrane region" description="Helical" evidence="9">
    <location>
        <begin position="128"/>
        <end position="149"/>
    </location>
</feature>
<accession>A0ABT8KP79</accession>
<dbReference type="PANTHER" id="PTHR43562:SF1">
    <property type="entry name" value="NA(+)_H(+) ANTIPORTER YJBQ-RELATED"/>
    <property type="match status" value="1"/>
</dbReference>